<dbReference type="PANTHER" id="PTHR30451">
    <property type="entry name" value="OUTER MEMBRANE USHER PROTEIN"/>
    <property type="match status" value="1"/>
</dbReference>
<evidence type="ECO:0000313" key="2">
    <source>
        <dbReference type="Proteomes" id="UP000245916"/>
    </source>
</evidence>
<dbReference type="GO" id="GO:0009279">
    <property type="term" value="C:cell outer membrane"/>
    <property type="evidence" value="ECO:0007669"/>
    <property type="project" value="TreeGrafter"/>
</dbReference>
<name>A0A2U2J1S1_9SPHN</name>
<protein>
    <recommendedName>
        <fullName evidence="3">Fimbrial protein</fullName>
    </recommendedName>
</protein>
<dbReference type="InterPro" id="IPR000015">
    <property type="entry name" value="Fimb_usher"/>
</dbReference>
<dbReference type="AlphaFoldDB" id="A0A2U2J1S1"/>
<dbReference type="RefSeq" id="WP_109270361.1">
    <property type="nucleotide sequence ID" value="NZ_QFFF01000001.1"/>
</dbReference>
<dbReference type="Proteomes" id="UP000245916">
    <property type="component" value="Unassembled WGS sequence"/>
</dbReference>
<sequence length="775" mass="83923">MSVPLVWGGQVLGDVIVQVRADESAAIESQSLRKELSRLLTETGIERLDEVIAGDPFVTPAELKAAGFEVDLDLARLELAVTAIDPSFRPVEPLGGRSESSERLLPSIEPANFSAYLNTSVNLLYREQSGIEPPDIFLFGAARHRDIVMEFDGGFTNSVDERYRFYRRAVRAVYDEPESYRRWTAGDLQLDNIGALRTPFIGGFAIEKSRRTFDPFAPAMNLGGRQIFLTSPSTVEVIVNGASYQTLDLQPGTYSLDDLPIQIGSNDVKLVVRDAAGREQVTRFDYFFDPIDLRSGEEEYTVALGLIADDFGLQPRYSDDPAFIGNYRKALSNILIVGGGVQIAEDIQVIGFETQFVPQVIPGSFDLQGAASMGDGTGFALRGGYRLTLGSGPRVKRFSATFDYQSENFRTAGDLSTFRLERLSLTATYSQALSLRTSIIAGANYFARAGGTDQSNFFVDVNHRVFNNIRASIGVEYGTGSTFGSNFGVRAGISVLFGGQHRADAAYESRRKLARASLSRGTDNNVGSLGYSVNVQNSSGSTSLDGVLDYVANRFEARASLGTSGTSLGGIADDQTARLQIGTSFAFADGAFGVGRPIQDSFLLARPHETLDRTNVIAGRSLRDGRYEAASGTFGAAVVNRLASYNPQDVQYDIDRLEAGYDIGSGVVRVEPPFRGGYDLVVGTDRFVSAVGFLEVDGVPAALATGLITSQDDEGFKPEPFFTNSAGRFGIIGLAPGRSYTVRLNESGRAFTIKVPADSKGLYRLETISLRNEAE</sequence>
<dbReference type="GO" id="GO:0009297">
    <property type="term" value="P:pilus assembly"/>
    <property type="evidence" value="ECO:0007669"/>
    <property type="project" value="InterPro"/>
</dbReference>
<reference evidence="1 2" key="1">
    <citation type="submission" date="2018-05" db="EMBL/GenBank/DDBJ databases">
        <title>Genome of Sphingosinicella humi QZX222.</title>
        <authorList>
            <person name="Qiao Z."/>
            <person name="Wang G."/>
        </authorList>
    </citation>
    <scope>NUCLEOTIDE SEQUENCE [LARGE SCALE GENOMIC DNA]</scope>
    <source>
        <strain evidence="1 2">QZX222</strain>
    </source>
</reference>
<dbReference type="GO" id="GO:0015473">
    <property type="term" value="F:fimbrial usher porin activity"/>
    <property type="evidence" value="ECO:0007669"/>
    <property type="project" value="InterPro"/>
</dbReference>
<dbReference type="PANTHER" id="PTHR30451:SF5">
    <property type="entry name" value="SLR0019 PROTEIN"/>
    <property type="match status" value="1"/>
</dbReference>
<evidence type="ECO:0008006" key="3">
    <source>
        <dbReference type="Google" id="ProtNLM"/>
    </source>
</evidence>
<proteinExistence type="predicted"/>
<organism evidence="1 2">
    <name type="scientific">Allosphingosinicella humi</name>
    <dbReference type="NCBI Taxonomy" id="2068657"/>
    <lineage>
        <taxon>Bacteria</taxon>
        <taxon>Pseudomonadati</taxon>
        <taxon>Pseudomonadota</taxon>
        <taxon>Alphaproteobacteria</taxon>
        <taxon>Sphingomonadales</taxon>
        <taxon>Sphingomonadaceae</taxon>
        <taxon>Allosphingosinicella</taxon>
    </lineage>
</organism>
<keyword evidence="2" id="KW-1185">Reference proteome</keyword>
<comment type="caution">
    <text evidence="1">The sequence shown here is derived from an EMBL/GenBank/DDBJ whole genome shotgun (WGS) entry which is preliminary data.</text>
</comment>
<gene>
    <name evidence="1" type="ORF">DF286_04575</name>
</gene>
<dbReference type="Gene3D" id="2.60.40.3110">
    <property type="match status" value="1"/>
</dbReference>
<dbReference type="Pfam" id="PF00577">
    <property type="entry name" value="Usher"/>
    <property type="match status" value="1"/>
</dbReference>
<dbReference type="EMBL" id="QFFF01000001">
    <property type="protein sequence ID" value="PWG02221.1"/>
    <property type="molecule type" value="Genomic_DNA"/>
</dbReference>
<accession>A0A2U2J1S1</accession>
<evidence type="ECO:0000313" key="1">
    <source>
        <dbReference type="EMBL" id="PWG02221.1"/>
    </source>
</evidence>